<feature type="signal peptide" evidence="1">
    <location>
        <begin position="1"/>
        <end position="23"/>
    </location>
</feature>
<proteinExistence type="predicted"/>
<protein>
    <submittedName>
        <fullName evidence="2">Pentatricopeptide repeat protein</fullName>
    </submittedName>
</protein>
<reference evidence="2 3" key="1">
    <citation type="journal article" date="2015" name="Genome Biol. Evol.">
        <title>The genome of winter moth (Operophtera brumata) provides a genomic perspective on sexual dimorphism and phenology.</title>
        <authorList>
            <person name="Derks M.F."/>
            <person name="Smit S."/>
            <person name="Salis L."/>
            <person name="Schijlen E."/>
            <person name="Bossers A."/>
            <person name="Mateman C."/>
            <person name="Pijl A.S."/>
            <person name="de Ridder D."/>
            <person name="Groenen M.A."/>
            <person name="Visser M.E."/>
            <person name="Megens H.J."/>
        </authorList>
    </citation>
    <scope>NUCLEOTIDE SEQUENCE [LARGE SCALE GENOMIC DNA]</scope>
    <source>
        <strain evidence="2">WM2013NL</strain>
        <tissue evidence="2">Head and thorax</tissue>
    </source>
</reference>
<organism evidence="2 3">
    <name type="scientific">Operophtera brumata</name>
    <name type="common">Winter moth</name>
    <name type="synonym">Phalaena brumata</name>
    <dbReference type="NCBI Taxonomy" id="104452"/>
    <lineage>
        <taxon>Eukaryota</taxon>
        <taxon>Metazoa</taxon>
        <taxon>Ecdysozoa</taxon>
        <taxon>Arthropoda</taxon>
        <taxon>Hexapoda</taxon>
        <taxon>Insecta</taxon>
        <taxon>Pterygota</taxon>
        <taxon>Neoptera</taxon>
        <taxon>Endopterygota</taxon>
        <taxon>Lepidoptera</taxon>
        <taxon>Glossata</taxon>
        <taxon>Ditrysia</taxon>
        <taxon>Geometroidea</taxon>
        <taxon>Geometridae</taxon>
        <taxon>Larentiinae</taxon>
        <taxon>Operophtera</taxon>
    </lineage>
</organism>
<comment type="caution">
    <text evidence="2">The sequence shown here is derived from an EMBL/GenBank/DDBJ whole genome shotgun (WGS) entry which is preliminary data.</text>
</comment>
<keyword evidence="3" id="KW-1185">Reference proteome</keyword>
<name>A0A0L7LEL4_OPEBR</name>
<sequence>MFFERILLPVFCLGFEVFSSAFAEDVEIRDVAADKGTDVTVPCGGLELPSPNVHYSCFYI</sequence>
<evidence type="ECO:0000256" key="1">
    <source>
        <dbReference type="SAM" id="SignalP"/>
    </source>
</evidence>
<evidence type="ECO:0000313" key="3">
    <source>
        <dbReference type="Proteomes" id="UP000037510"/>
    </source>
</evidence>
<dbReference type="AlphaFoldDB" id="A0A0L7LEL4"/>
<evidence type="ECO:0000313" key="2">
    <source>
        <dbReference type="EMBL" id="KOB73814.1"/>
    </source>
</evidence>
<keyword evidence="1" id="KW-0732">Signal</keyword>
<feature type="chain" id="PRO_5005573213" evidence="1">
    <location>
        <begin position="24"/>
        <end position="60"/>
    </location>
</feature>
<gene>
    <name evidence="2" type="ORF">OBRU01_04807</name>
</gene>
<dbReference type="EMBL" id="JTDY01001460">
    <property type="protein sequence ID" value="KOB73814.1"/>
    <property type="molecule type" value="Genomic_DNA"/>
</dbReference>
<accession>A0A0L7LEL4</accession>
<dbReference type="Proteomes" id="UP000037510">
    <property type="component" value="Unassembled WGS sequence"/>
</dbReference>